<proteinExistence type="predicted"/>
<name>A0ABT1JQB3_ACTCY</name>
<protein>
    <submittedName>
        <fullName evidence="4">Tfp pilus assembly protein PilF</fullName>
    </submittedName>
</protein>
<feature type="transmembrane region" description="Helical" evidence="3">
    <location>
        <begin position="292"/>
        <end position="313"/>
    </location>
</feature>
<feature type="transmembrane region" description="Helical" evidence="3">
    <location>
        <begin position="325"/>
        <end position="344"/>
    </location>
</feature>
<sequence length="500" mass="54042">MTAADPTTLFTHSEALLDLGRTSEAITVLEAGLAAWPSDGVLWGQLAKALVGNGEFQRALVAADNAVRGAPGDDWGHRLRSGALVGLGRLADAEVAAREAVRHNPHVWQTHSRLAEVLALQRKRLPEAVAAAEECVRLGPTEAGPHLLLARLALLNRRRDQAEEALRAALAIDPHNDQALFLLGQVQSDRARVGQAMATFRALLTVAPGQRATEAELARLGWLTARLAPMVTAAATLLLLVLALLLPDHAGRWVALGATPLPALLGLHLWSEHQRYQRGLGGYLRILLRTRRVLAGLVGVTCLNTLLLTGWWIGSLIQGGDVTPLLRVILAIALGSTAVAVLAIRRQRDERIYDAQPVRLWRQSWLTTLLALPPLVLLTALGEQSETWWYPPLGVALSVVPLLAVVRARHPRVVRAHLAARAGADRRSYLGHVLVAVTLLCGALTGPLWVLASLAYPALDPALMFVGLGLLIVVTYCRVLRLFLAGVIVTLQRLSGRRQR</sequence>
<keyword evidence="3" id="KW-1133">Transmembrane helix</keyword>
<feature type="transmembrane region" description="Helical" evidence="3">
    <location>
        <begin position="429"/>
        <end position="450"/>
    </location>
</feature>
<keyword evidence="1" id="KW-0677">Repeat</keyword>
<keyword evidence="3" id="KW-0812">Transmembrane</keyword>
<keyword evidence="3" id="KW-0472">Membrane</keyword>
<dbReference type="Proteomes" id="UP000791080">
    <property type="component" value="Unassembled WGS sequence"/>
</dbReference>
<dbReference type="InterPro" id="IPR019734">
    <property type="entry name" value="TPR_rpt"/>
</dbReference>
<keyword evidence="5" id="KW-1185">Reference proteome</keyword>
<dbReference type="RefSeq" id="WP_026419900.1">
    <property type="nucleotide sequence ID" value="NZ_AUBJ02000001.1"/>
</dbReference>
<evidence type="ECO:0000256" key="2">
    <source>
        <dbReference type="ARBA" id="ARBA00022803"/>
    </source>
</evidence>
<feature type="transmembrane region" description="Helical" evidence="3">
    <location>
        <begin position="227"/>
        <end position="247"/>
    </location>
</feature>
<dbReference type="SMART" id="SM00028">
    <property type="entry name" value="TPR"/>
    <property type="match status" value="5"/>
</dbReference>
<dbReference type="Gene3D" id="1.25.40.10">
    <property type="entry name" value="Tetratricopeptide repeat domain"/>
    <property type="match status" value="1"/>
</dbReference>
<evidence type="ECO:0000313" key="4">
    <source>
        <dbReference type="EMBL" id="MCP2334336.1"/>
    </source>
</evidence>
<accession>A0ABT1JQB3</accession>
<evidence type="ECO:0000256" key="3">
    <source>
        <dbReference type="SAM" id="Phobius"/>
    </source>
</evidence>
<dbReference type="PANTHER" id="PTHR44186:SF1">
    <property type="entry name" value="BARDET-BIEDL SYNDROME 4 PROTEIN"/>
    <property type="match status" value="1"/>
</dbReference>
<dbReference type="EMBL" id="AUBJ02000001">
    <property type="protein sequence ID" value="MCP2334336.1"/>
    <property type="molecule type" value="Genomic_DNA"/>
</dbReference>
<organism evidence="4 5">
    <name type="scientific">Actinoalloteichus caeruleus DSM 43889</name>
    <dbReference type="NCBI Taxonomy" id="1120930"/>
    <lineage>
        <taxon>Bacteria</taxon>
        <taxon>Bacillati</taxon>
        <taxon>Actinomycetota</taxon>
        <taxon>Actinomycetes</taxon>
        <taxon>Pseudonocardiales</taxon>
        <taxon>Pseudonocardiaceae</taxon>
        <taxon>Actinoalloteichus</taxon>
        <taxon>Actinoalloteichus cyanogriseus</taxon>
    </lineage>
</organism>
<gene>
    <name evidence="4" type="ORF">G443_004606</name>
</gene>
<dbReference type="Pfam" id="PF14559">
    <property type="entry name" value="TPR_19"/>
    <property type="match status" value="1"/>
</dbReference>
<feature type="transmembrane region" description="Helical" evidence="3">
    <location>
        <begin position="462"/>
        <end position="491"/>
    </location>
</feature>
<dbReference type="Pfam" id="PF13432">
    <property type="entry name" value="TPR_16"/>
    <property type="match status" value="2"/>
</dbReference>
<reference evidence="4 5" key="2">
    <citation type="submission" date="2022-06" db="EMBL/GenBank/DDBJ databases">
        <title>Genomic Encyclopedia of Type Strains, Phase I: the one thousand microbial genomes (KMG-I) project.</title>
        <authorList>
            <person name="Kyrpides N."/>
        </authorList>
    </citation>
    <scope>NUCLEOTIDE SEQUENCE [LARGE SCALE GENOMIC DNA]</scope>
    <source>
        <strain evidence="4 5">DSM 43889</strain>
    </source>
</reference>
<evidence type="ECO:0000313" key="5">
    <source>
        <dbReference type="Proteomes" id="UP000791080"/>
    </source>
</evidence>
<dbReference type="SUPFAM" id="SSF48452">
    <property type="entry name" value="TPR-like"/>
    <property type="match status" value="1"/>
</dbReference>
<dbReference type="PANTHER" id="PTHR44186">
    <property type="match status" value="1"/>
</dbReference>
<comment type="caution">
    <text evidence="4">The sequence shown here is derived from an EMBL/GenBank/DDBJ whole genome shotgun (WGS) entry which is preliminary data.</text>
</comment>
<feature type="transmembrane region" description="Helical" evidence="3">
    <location>
        <begin position="365"/>
        <end position="382"/>
    </location>
</feature>
<keyword evidence="2" id="KW-0802">TPR repeat</keyword>
<reference evidence="4 5" key="1">
    <citation type="submission" date="2013-07" db="EMBL/GenBank/DDBJ databases">
        <authorList>
            <consortium name="DOE Joint Genome Institute"/>
            <person name="Reeve W."/>
            <person name="Huntemann M."/>
            <person name="Han J."/>
            <person name="Chen A."/>
            <person name="Kyrpides N."/>
            <person name="Mavromatis K."/>
            <person name="Markowitz V."/>
            <person name="Palaniappan K."/>
            <person name="Ivanova N."/>
            <person name="Schaumberg A."/>
            <person name="Pati A."/>
            <person name="Liolios K."/>
            <person name="Nordberg H.P."/>
            <person name="Cantor M.N."/>
            <person name="Hua S.X."/>
            <person name="Woyke T."/>
        </authorList>
    </citation>
    <scope>NUCLEOTIDE SEQUENCE [LARGE SCALE GENOMIC DNA]</scope>
    <source>
        <strain evidence="4 5">DSM 43889</strain>
    </source>
</reference>
<feature type="transmembrane region" description="Helical" evidence="3">
    <location>
        <begin position="388"/>
        <end position="408"/>
    </location>
</feature>
<dbReference type="InterPro" id="IPR011990">
    <property type="entry name" value="TPR-like_helical_dom_sf"/>
</dbReference>
<evidence type="ECO:0000256" key="1">
    <source>
        <dbReference type="ARBA" id="ARBA00022737"/>
    </source>
</evidence>